<reference evidence="1 2" key="1">
    <citation type="journal article" date="2014" name="Genome Biol. Evol.">
        <title>The secreted proteins of Achlya hypogyna and Thraustotheca clavata identify the ancestral oomycete secretome and reveal gene acquisitions by horizontal gene transfer.</title>
        <authorList>
            <person name="Misner I."/>
            <person name="Blouin N."/>
            <person name="Leonard G."/>
            <person name="Richards T.A."/>
            <person name="Lane C.E."/>
        </authorList>
    </citation>
    <scope>NUCLEOTIDE SEQUENCE [LARGE SCALE GENOMIC DNA]</scope>
    <source>
        <strain evidence="1 2">ATCC 34112</strain>
    </source>
</reference>
<proteinExistence type="predicted"/>
<comment type="caution">
    <text evidence="1">The sequence shown here is derived from an EMBL/GenBank/DDBJ whole genome shotgun (WGS) entry which is preliminary data.</text>
</comment>
<keyword evidence="2" id="KW-1185">Reference proteome</keyword>
<dbReference type="AlphaFoldDB" id="A0A1W0A9H4"/>
<organism evidence="1 2">
    <name type="scientific">Thraustotheca clavata</name>
    <dbReference type="NCBI Taxonomy" id="74557"/>
    <lineage>
        <taxon>Eukaryota</taxon>
        <taxon>Sar</taxon>
        <taxon>Stramenopiles</taxon>
        <taxon>Oomycota</taxon>
        <taxon>Saprolegniomycetes</taxon>
        <taxon>Saprolegniales</taxon>
        <taxon>Achlyaceae</taxon>
        <taxon>Thraustotheca</taxon>
    </lineage>
</organism>
<sequence length="290" mass="32894">MNDEEAALLMAALAAVESDIETEGDSSECSPSSLFEVPLEKEANLEPIHVPFPLEPNTSTEFLGDDIIFYQNLDLIFPPATPNPTQAMLAEVHQVYEVKLTTTFLERYWKNGRKNLQCFPFCPEYNDFYAMKIQDKKHASVGVCRTPVHCVVRTPINSPLLYVLGRFDQISSGRSPSPPPAFSTSNAGGFEVFRRDCFEAKEVETKKCAVHDANMSTWMFLPDVWKIQPLLRKKRKATRTGPAQTFPFYFRVFVYILSCEGYQCVAVGQSTPFQLFSTRTVDRLKKTFKV</sequence>
<accession>A0A1W0A9H4</accession>
<dbReference type="EMBL" id="JNBS01000291">
    <property type="protein sequence ID" value="OQS06944.1"/>
    <property type="molecule type" value="Genomic_DNA"/>
</dbReference>
<name>A0A1W0A9H4_9STRA</name>
<gene>
    <name evidence="1" type="ORF">THRCLA_01045</name>
</gene>
<dbReference type="Proteomes" id="UP000243217">
    <property type="component" value="Unassembled WGS sequence"/>
</dbReference>
<dbReference type="OrthoDB" id="158009at2759"/>
<dbReference type="STRING" id="74557.A0A1W0A9H4"/>
<protein>
    <submittedName>
        <fullName evidence="1">Uncharacterized protein</fullName>
    </submittedName>
</protein>
<evidence type="ECO:0000313" key="2">
    <source>
        <dbReference type="Proteomes" id="UP000243217"/>
    </source>
</evidence>
<evidence type="ECO:0000313" key="1">
    <source>
        <dbReference type="EMBL" id="OQS06944.1"/>
    </source>
</evidence>